<dbReference type="PROSITE" id="PS00636">
    <property type="entry name" value="DNAJ_1"/>
    <property type="match status" value="1"/>
</dbReference>
<evidence type="ECO:0000313" key="9">
    <source>
        <dbReference type="Proteomes" id="UP000594638"/>
    </source>
</evidence>
<sequence>MGRVRWLAFSPKSTLQNFLSRQTISEKSSICEGVLRGTVLQFQQALHHSPNAHSCSYMEEHAGFVPSGPLWTKRFIHATVACHSTPRDYYEILGISKDASQDEIKKAFHALAKKYHPDANKSNPSAKKKFQEIRDAYETLQDPEKKAQYDRMTQHSRRTNDSQYAYGDADSFRYAHRTQFSDSFHKIFSEIFNNGAESFADDIQVELTLSFSEAVKGCIKRFSFDADVPCDSCHGQGHPLNAKPNPCPTCRGSGRVTIPPFTATCGTCKGFGQIIKDNCGACGGSGVVEGVKDVKVTIPAGVDSGDVIRVPNAGNTGGRGMHPGNLIIKLKVADDPLFSREGADIYVDYSITFTQAILGGKVEVPTLSGKVQVQIPKGVQPGQLILLRGKGLPKSGFLVDHGDQYVRFRISFPSTVTDRQRAMLEEFAKEEIIRENDMFAEGIRWQQIVERLLEPKLLLQFSFFMLIILLLNKIT</sequence>
<feature type="domain" description="J" evidence="6">
    <location>
        <begin position="88"/>
        <end position="153"/>
    </location>
</feature>
<comment type="caution">
    <text evidence="8">The sequence shown here is derived from an EMBL/GenBank/DDBJ whole genome shotgun (WGS) entry which is preliminary data.</text>
</comment>
<dbReference type="Gramene" id="OE9A001615T1">
    <property type="protein sequence ID" value="OE9A001615C1"/>
    <property type="gene ID" value="OE9A001615"/>
</dbReference>
<dbReference type="Gene3D" id="6.20.20.10">
    <property type="match status" value="2"/>
</dbReference>
<keyword evidence="3 5" id="KW-0863">Zinc-finger</keyword>
<dbReference type="Pfam" id="PF00226">
    <property type="entry name" value="DnaJ"/>
    <property type="match status" value="1"/>
</dbReference>
<dbReference type="PROSITE" id="PS50076">
    <property type="entry name" value="DNAJ_2"/>
    <property type="match status" value="1"/>
</dbReference>
<evidence type="ECO:0000256" key="4">
    <source>
        <dbReference type="ARBA" id="ARBA00022833"/>
    </source>
</evidence>
<dbReference type="OrthoDB" id="10256793at2759"/>
<dbReference type="AlphaFoldDB" id="A0A8S0R6N3"/>
<name>A0A8S0R6N3_OLEEU</name>
<dbReference type="Proteomes" id="UP000594638">
    <property type="component" value="Unassembled WGS sequence"/>
</dbReference>
<keyword evidence="9" id="KW-1185">Reference proteome</keyword>
<dbReference type="InterPro" id="IPR001305">
    <property type="entry name" value="HSP_DnaJ_Cys-rich_dom"/>
</dbReference>
<dbReference type="InterPro" id="IPR002939">
    <property type="entry name" value="DnaJ_C"/>
</dbReference>
<dbReference type="CDD" id="cd10747">
    <property type="entry name" value="DnaJ_C"/>
    <property type="match status" value="1"/>
</dbReference>
<evidence type="ECO:0000259" key="6">
    <source>
        <dbReference type="PROSITE" id="PS50076"/>
    </source>
</evidence>
<dbReference type="InterPro" id="IPR012724">
    <property type="entry name" value="DnaJ"/>
</dbReference>
<evidence type="ECO:0000256" key="1">
    <source>
        <dbReference type="ARBA" id="ARBA00022723"/>
    </source>
</evidence>
<dbReference type="CDD" id="cd06257">
    <property type="entry name" value="DnaJ"/>
    <property type="match status" value="1"/>
</dbReference>
<dbReference type="Pfam" id="PF01556">
    <property type="entry name" value="DnaJ_C"/>
    <property type="match status" value="1"/>
</dbReference>
<dbReference type="Gene3D" id="2.60.260.20">
    <property type="entry name" value="Urease metallochaperone UreE, N-terminal domain"/>
    <property type="match status" value="2"/>
</dbReference>
<evidence type="ECO:0000256" key="3">
    <source>
        <dbReference type="ARBA" id="ARBA00022771"/>
    </source>
</evidence>
<dbReference type="GO" id="GO:0031072">
    <property type="term" value="F:heat shock protein binding"/>
    <property type="evidence" value="ECO:0007669"/>
    <property type="project" value="InterPro"/>
</dbReference>
<dbReference type="PROSITE" id="PS51188">
    <property type="entry name" value="ZF_CR"/>
    <property type="match status" value="1"/>
</dbReference>
<keyword evidence="1 5" id="KW-0479">Metal-binding</keyword>
<dbReference type="InterPro" id="IPR008971">
    <property type="entry name" value="HSP40/DnaJ_pept-bd"/>
</dbReference>
<evidence type="ECO:0000259" key="7">
    <source>
        <dbReference type="PROSITE" id="PS51188"/>
    </source>
</evidence>
<dbReference type="PANTHER" id="PTHR43096">
    <property type="entry name" value="DNAJ HOMOLOG 1, MITOCHONDRIAL-RELATED"/>
    <property type="match status" value="1"/>
</dbReference>
<evidence type="ECO:0000256" key="5">
    <source>
        <dbReference type="PROSITE-ProRule" id="PRU00546"/>
    </source>
</evidence>
<dbReference type="PRINTS" id="PR00625">
    <property type="entry name" value="JDOMAIN"/>
</dbReference>
<protein>
    <submittedName>
        <fullName evidence="8">Chaperone dnaJ 1, mitochondrial isoform X1</fullName>
    </submittedName>
</protein>
<dbReference type="InterPro" id="IPR001623">
    <property type="entry name" value="DnaJ_domain"/>
</dbReference>
<dbReference type="SUPFAM" id="SSF49493">
    <property type="entry name" value="HSP40/DnaJ peptide-binding domain"/>
    <property type="match status" value="2"/>
</dbReference>
<evidence type="ECO:0000256" key="2">
    <source>
        <dbReference type="ARBA" id="ARBA00022737"/>
    </source>
</evidence>
<dbReference type="GO" id="GO:0005524">
    <property type="term" value="F:ATP binding"/>
    <property type="evidence" value="ECO:0007669"/>
    <property type="project" value="InterPro"/>
</dbReference>
<dbReference type="SUPFAM" id="SSF57938">
    <property type="entry name" value="DnaJ/Hsp40 cysteine-rich domain"/>
    <property type="match status" value="1"/>
</dbReference>
<dbReference type="GO" id="GO:0005737">
    <property type="term" value="C:cytoplasm"/>
    <property type="evidence" value="ECO:0007669"/>
    <property type="project" value="TreeGrafter"/>
</dbReference>
<dbReference type="FunFam" id="2.60.260.20:FF:000005">
    <property type="entry name" value="Chaperone protein dnaJ 1, mitochondrial"/>
    <property type="match status" value="1"/>
</dbReference>
<dbReference type="SUPFAM" id="SSF46565">
    <property type="entry name" value="Chaperone J-domain"/>
    <property type="match status" value="1"/>
</dbReference>
<dbReference type="HAMAP" id="MF_01152">
    <property type="entry name" value="DnaJ"/>
    <property type="match status" value="1"/>
</dbReference>
<accession>A0A8S0R6N3</accession>
<dbReference type="EMBL" id="CACTIH010002138">
    <property type="protein sequence ID" value="CAA2974000.1"/>
    <property type="molecule type" value="Genomic_DNA"/>
</dbReference>
<organism evidence="8 9">
    <name type="scientific">Olea europaea subsp. europaea</name>
    <dbReference type="NCBI Taxonomy" id="158383"/>
    <lineage>
        <taxon>Eukaryota</taxon>
        <taxon>Viridiplantae</taxon>
        <taxon>Streptophyta</taxon>
        <taxon>Embryophyta</taxon>
        <taxon>Tracheophyta</taxon>
        <taxon>Spermatophyta</taxon>
        <taxon>Magnoliopsida</taxon>
        <taxon>eudicotyledons</taxon>
        <taxon>Gunneridae</taxon>
        <taxon>Pentapetalae</taxon>
        <taxon>asterids</taxon>
        <taxon>lamiids</taxon>
        <taxon>Lamiales</taxon>
        <taxon>Oleaceae</taxon>
        <taxon>Oleeae</taxon>
        <taxon>Olea</taxon>
    </lineage>
</organism>
<dbReference type="GO" id="GO:0051082">
    <property type="term" value="F:unfolded protein binding"/>
    <property type="evidence" value="ECO:0007669"/>
    <property type="project" value="InterPro"/>
</dbReference>
<proteinExistence type="inferred from homology"/>
<dbReference type="InterPro" id="IPR036869">
    <property type="entry name" value="J_dom_sf"/>
</dbReference>
<dbReference type="Gene3D" id="1.10.287.110">
    <property type="entry name" value="DnaJ domain"/>
    <property type="match status" value="1"/>
</dbReference>
<keyword evidence="4 5" id="KW-0862">Zinc</keyword>
<keyword evidence="2" id="KW-0677">Repeat</keyword>
<dbReference type="PANTHER" id="PTHR43096:SF36">
    <property type="entry name" value="CHAPERONE PROTEIN DNAJ 1, MITOCHONDRIAL"/>
    <property type="match status" value="1"/>
</dbReference>
<reference evidence="8 9" key="1">
    <citation type="submission" date="2019-12" db="EMBL/GenBank/DDBJ databases">
        <authorList>
            <person name="Alioto T."/>
            <person name="Alioto T."/>
            <person name="Gomez Garrido J."/>
        </authorList>
    </citation>
    <scope>NUCLEOTIDE SEQUENCE [LARGE SCALE GENOMIC DNA]</scope>
</reference>
<dbReference type="SMART" id="SM00271">
    <property type="entry name" value="DnaJ"/>
    <property type="match status" value="1"/>
</dbReference>
<dbReference type="CDD" id="cd10719">
    <property type="entry name" value="DnaJ_zf"/>
    <property type="match status" value="1"/>
</dbReference>
<feature type="zinc finger region" description="CR-type" evidence="5">
    <location>
        <begin position="217"/>
        <end position="291"/>
    </location>
</feature>
<gene>
    <name evidence="8" type="ORF">OLEA9_A001615</name>
</gene>
<dbReference type="InterPro" id="IPR036410">
    <property type="entry name" value="HSP_DnaJ_Cys-rich_dom_sf"/>
</dbReference>
<feature type="domain" description="CR-type" evidence="7">
    <location>
        <begin position="217"/>
        <end position="291"/>
    </location>
</feature>
<dbReference type="Pfam" id="PF00684">
    <property type="entry name" value="DnaJ_CXXCXGXG"/>
    <property type="match status" value="1"/>
</dbReference>
<dbReference type="GO" id="GO:0008270">
    <property type="term" value="F:zinc ion binding"/>
    <property type="evidence" value="ECO:0007669"/>
    <property type="project" value="UniProtKB-KW"/>
</dbReference>
<dbReference type="GO" id="GO:0009408">
    <property type="term" value="P:response to heat"/>
    <property type="evidence" value="ECO:0007669"/>
    <property type="project" value="InterPro"/>
</dbReference>
<dbReference type="GO" id="GO:0042026">
    <property type="term" value="P:protein refolding"/>
    <property type="evidence" value="ECO:0007669"/>
    <property type="project" value="TreeGrafter"/>
</dbReference>
<evidence type="ECO:0000313" key="8">
    <source>
        <dbReference type="EMBL" id="CAA2974000.1"/>
    </source>
</evidence>
<dbReference type="InterPro" id="IPR018253">
    <property type="entry name" value="DnaJ_domain_CS"/>
</dbReference>